<evidence type="ECO:0000313" key="2">
    <source>
        <dbReference type="EMBL" id="MDG3016143.1"/>
    </source>
</evidence>
<keyword evidence="2" id="KW-0378">Hydrolase</keyword>
<dbReference type="InterPro" id="IPR050266">
    <property type="entry name" value="AB_hydrolase_sf"/>
</dbReference>
<gene>
    <name evidence="2" type="ORF">NVS88_16415</name>
</gene>
<dbReference type="InterPro" id="IPR000073">
    <property type="entry name" value="AB_hydrolase_1"/>
</dbReference>
<dbReference type="SUPFAM" id="SSF53474">
    <property type="entry name" value="alpha/beta-Hydrolases"/>
    <property type="match status" value="1"/>
</dbReference>
<reference evidence="2" key="1">
    <citation type="submission" date="2022-08" db="EMBL/GenBank/DDBJ databases">
        <title>Genome analysis of Corynebacteriales strain.</title>
        <authorList>
            <person name="Lee S.D."/>
        </authorList>
    </citation>
    <scope>NUCLEOTIDE SEQUENCE</scope>
    <source>
        <strain evidence="2">D3-21</strain>
    </source>
</reference>
<keyword evidence="3" id="KW-1185">Reference proteome</keyword>
<dbReference type="PANTHER" id="PTHR43798:SF33">
    <property type="entry name" value="HYDROLASE, PUTATIVE (AFU_ORTHOLOGUE AFUA_2G14860)-RELATED"/>
    <property type="match status" value="1"/>
</dbReference>
<dbReference type="Proteomes" id="UP001152755">
    <property type="component" value="Unassembled WGS sequence"/>
</dbReference>
<dbReference type="GO" id="GO:0016787">
    <property type="term" value="F:hydrolase activity"/>
    <property type="evidence" value="ECO:0007669"/>
    <property type="project" value="UniProtKB-KW"/>
</dbReference>
<dbReference type="RefSeq" id="WP_277830146.1">
    <property type="nucleotide sequence ID" value="NZ_JAAIVF010000001.1"/>
</dbReference>
<comment type="caution">
    <text evidence="2">The sequence shown here is derived from an EMBL/GenBank/DDBJ whole genome shotgun (WGS) entry which is preliminary data.</text>
</comment>
<dbReference type="PRINTS" id="PR00111">
    <property type="entry name" value="ABHYDROLASE"/>
</dbReference>
<name>A0A9X4M6I3_9ACTN</name>
<dbReference type="PANTHER" id="PTHR43798">
    <property type="entry name" value="MONOACYLGLYCEROL LIPASE"/>
    <property type="match status" value="1"/>
</dbReference>
<dbReference type="EMBL" id="JANRHA010000011">
    <property type="protein sequence ID" value="MDG3016143.1"/>
    <property type="molecule type" value="Genomic_DNA"/>
</dbReference>
<protein>
    <submittedName>
        <fullName evidence="2">Alpha/beta fold hydrolase</fullName>
    </submittedName>
</protein>
<dbReference type="InterPro" id="IPR029058">
    <property type="entry name" value="AB_hydrolase_fold"/>
</dbReference>
<accession>A0A9X4M6I3</accession>
<sequence>MSLGERWYDRADNGHSVSFGVVGSGPPALFLHGFGLTHHTYRGALRRLAAQGLRVYAPALPGFGGTDALPNAQRNIAGYARWVHRFLDDQGIDEPLTLVGHSFGGGVAIRAAFERSERIRRLVLVNSVGGGVWSSRSGDHRPLRERPLWGWGAAALSDAVATRPPLSALAAIATDTMANALRNPVEVWQISRLARTADLRYELDVLARRGLPVGVVWSKGDTFIPRASFEQLRAALGNPHVHHVPGCHGWLIGNPDRFGAVMSTVLGRLLPDLSVAG</sequence>
<evidence type="ECO:0000313" key="3">
    <source>
        <dbReference type="Proteomes" id="UP001152755"/>
    </source>
</evidence>
<dbReference type="AlphaFoldDB" id="A0A9X4M6I3"/>
<evidence type="ECO:0000259" key="1">
    <source>
        <dbReference type="Pfam" id="PF12697"/>
    </source>
</evidence>
<dbReference type="Gene3D" id="3.40.50.1820">
    <property type="entry name" value="alpha/beta hydrolase"/>
    <property type="match status" value="1"/>
</dbReference>
<feature type="domain" description="AB hydrolase-1" evidence="1">
    <location>
        <begin position="29"/>
        <end position="258"/>
    </location>
</feature>
<dbReference type="GO" id="GO:0016020">
    <property type="term" value="C:membrane"/>
    <property type="evidence" value="ECO:0007669"/>
    <property type="project" value="TreeGrafter"/>
</dbReference>
<proteinExistence type="predicted"/>
<organism evidence="2 3">
    <name type="scientific">Speluncibacter jeojiensis</name>
    <dbReference type="NCBI Taxonomy" id="2710754"/>
    <lineage>
        <taxon>Bacteria</taxon>
        <taxon>Bacillati</taxon>
        <taxon>Actinomycetota</taxon>
        <taxon>Actinomycetes</taxon>
        <taxon>Mycobacteriales</taxon>
        <taxon>Speluncibacteraceae</taxon>
        <taxon>Speluncibacter</taxon>
    </lineage>
</organism>
<dbReference type="Pfam" id="PF12697">
    <property type="entry name" value="Abhydrolase_6"/>
    <property type="match status" value="1"/>
</dbReference>